<name>A0A8J5CKV6_CHIOP</name>
<dbReference type="GO" id="GO:0005634">
    <property type="term" value="C:nucleus"/>
    <property type="evidence" value="ECO:0007669"/>
    <property type="project" value="TreeGrafter"/>
</dbReference>
<dbReference type="OrthoDB" id="6717120at2759"/>
<comment type="caution">
    <text evidence="2">The sequence shown here is derived from an EMBL/GenBank/DDBJ whole genome shotgun (WGS) entry which is preliminary data.</text>
</comment>
<feature type="domain" description="DDE-1" evidence="1">
    <location>
        <begin position="58"/>
        <end position="251"/>
    </location>
</feature>
<sequence>MAEVDPFQQNLKRMIEQYNLSSAQLYNFDETGLLYRKLPENTLASNYDDFEKEKKLCKERLSALLCSNANGSHRLKAVIVGKSQKPCALKTYLHPLPVHYYHNAAAWFTRDMVEEWFFKCAEPEIRRFQIDVLKILPDDVCALILMDKALAHPDCHSLSSRDGRIKCLAIPRNMSLAQPMEQGIILTTKRLYRKKFLDEVLVLPDETANEDFNNRRPSALANMKHYNLKAAIYNFSDAWRDVTQATLANAWKRLLNNSDVHWEMEGIEATDFLKALTTAGETEVTEASVLAWLEEDEADPGYPMLSEEQIVKEVLQAHGDGAPQAESDEEMVERKGFQLSTIRNHCDNILGYIDSSGDPAVQDYYEQFRNFRQIIIRRQQRSASQMTVNDFFTARSAIPPPASSAETVPEDAIDCS</sequence>
<evidence type="ECO:0000313" key="2">
    <source>
        <dbReference type="EMBL" id="KAG0714094.1"/>
    </source>
</evidence>
<dbReference type="PANTHER" id="PTHR19303">
    <property type="entry name" value="TRANSPOSON"/>
    <property type="match status" value="1"/>
</dbReference>
<dbReference type="InterPro" id="IPR004875">
    <property type="entry name" value="DDE_SF_endonuclease_dom"/>
</dbReference>
<evidence type="ECO:0000259" key="1">
    <source>
        <dbReference type="Pfam" id="PF03184"/>
    </source>
</evidence>
<dbReference type="GO" id="GO:0003677">
    <property type="term" value="F:DNA binding"/>
    <property type="evidence" value="ECO:0007669"/>
    <property type="project" value="TreeGrafter"/>
</dbReference>
<gene>
    <name evidence="2" type="primary">TIGD7_0</name>
    <name evidence="2" type="ORF">GWK47_014814</name>
</gene>
<keyword evidence="3" id="KW-1185">Reference proteome</keyword>
<proteinExistence type="predicted"/>
<dbReference type="InterPro" id="IPR050863">
    <property type="entry name" value="CenT-Element_Derived"/>
</dbReference>
<dbReference type="Pfam" id="PF03184">
    <property type="entry name" value="DDE_1"/>
    <property type="match status" value="1"/>
</dbReference>
<dbReference type="AlphaFoldDB" id="A0A8J5CKV6"/>
<dbReference type="Proteomes" id="UP000770661">
    <property type="component" value="Unassembled WGS sequence"/>
</dbReference>
<dbReference type="PANTHER" id="PTHR19303:SF17">
    <property type="entry name" value="TIGGER TRANSPOSABLE ELEMENT-DERIVED PROTEIN 7"/>
    <property type="match status" value="1"/>
</dbReference>
<reference evidence="2" key="1">
    <citation type="submission" date="2020-07" db="EMBL/GenBank/DDBJ databases">
        <title>The High-quality genome of the commercially important snow crab, Chionoecetes opilio.</title>
        <authorList>
            <person name="Jeong J.-H."/>
            <person name="Ryu S."/>
        </authorList>
    </citation>
    <scope>NUCLEOTIDE SEQUENCE</scope>
    <source>
        <strain evidence="2">MADBK_172401_WGS</strain>
        <tissue evidence="2">Digestive gland</tissue>
    </source>
</reference>
<accession>A0A8J5CKV6</accession>
<evidence type="ECO:0000313" key="3">
    <source>
        <dbReference type="Proteomes" id="UP000770661"/>
    </source>
</evidence>
<dbReference type="EMBL" id="JACEEZ010020813">
    <property type="protein sequence ID" value="KAG0714094.1"/>
    <property type="molecule type" value="Genomic_DNA"/>
</dbReference>
<organism evidence="2 3">
    <name type="scientific">Chionoecetes opilio</name>
    <name type="common">Atlantic snow crab</name>
    <name type="synonym">Cancer opilio</name>
    <dbReference type="NCBI Taxonomy" id="41210"/>
    <lineage>
        <taxon>Eukaryota</taxon>
        <taxon>Metazoa</taxon>
        <taxon>Ecdysozoa</taxon>
        <taxon>Arthropoda</taxon>
        <taxon>Crustacea</taxon>
        <taxon>Multicrustacea</taxon>
        <taxon>Malacostraca</taxon>
        <taxon>Eumalacostraca</taxon>
        <taxon>Eucarida</taxon>
        <taxon>Decapoda</taxon>
        <taxon>Pleocyemata</taxon>
        <taxon>Brachyura</taxon>
        <taxon>Eubrachyura</taxon>
        <taxon>Majoidea</taxon>
        <taxon>Majidae</taxon>
        <taxon>Chionoecetes</taxon>
    </lineage>
</organism>
<protein>
    <submittedName>
        <fullName evidence="2">Tigger transposable element-derived protein 7</fullName>
    </submittedName>
</protein>